<dbReference type="EMBL" id="OV170221">
    <property type="protein sequence ID" value="CAH0714152.1"/>
    <property type="molecule type" value="Genomic_DNA"/>
</dbReference>
<gene>
    <name evidence="1" type="ORF">BINO364_LOCUS1233</name>
</gene>
<keyword evidence="2" id="KW-1185">Reference proteome</keyword>
<sequence length="67" mass="7513">MMDMITEDESNALGPIIISKHAITSGECKVMGRKIWKEMLEEFVLRNVYTVQVDPAGHKTALSPHLT</sequence>
<dbReference type="OrthoDB" id="16520at2759"/>
<feature type="non-terminal residue" evidence="1">
    <location>
        <position position="67"/>
    </location>
</feature>
<dbReference type="AlphaFoldDB" id="A0A8J9UI73"/>
<name>A0A8J9UI73_9NEOP</name>
<proteinExistence type="predicted"/>
<reference evidence="1" key="1">
    <citation type="submission" date="2021-12" db="EMBL/GenBank/DDBJ databases">
        <authorList>
            <person name="Martin H S."/>
        </authorList>
    </citation>
    <scope>NUCLEOTIDE SEQUENCE</scope>
</reference>
<evidence type="ECO:0000313" key="1">
    <source>
        <dbReference type="EMBL" id="CAH0714152.1"/>
    </source>
</evidence>
<organism evidence="1 2">
    <name type="scientific">Brenthis ino</name>
    <name type="common">lesser marbled fritillary</name>
    <dbReference type="NCBI Taxonomy" id="405034"/>
    <lineage>
        <taxon>Eukaryota</taxon>
        <taxon>Metazoa</taxon>
        <taxon>Ecdysozoa</taxon>
        <taxon>Arthropoda</taxon>
        <taxon>Hexapoda</taxon>
        <taxon>Insecta</taxon>
        <taxon>Pterygota</taxon>
        <taxon>Neoptera</taxon>
        <taxon>Endopterygota</taxon>
        <taxon>Lepidoptera</taxon>
        <taxon>Glossata</taxon>
        <taxon>Ditrysia</taxon>
        <taxon>Papilionoidea</taxon>
        <taxon>Nymphalidae</taxon>
        <taxon>Heliconiinae</taxon>
        <taxon>Argynnini</taxon>
        <taxon>Brenthis</taxon>
    </lineage>
</organism>
<accession>A0A8J9UI73</accession>
<evidence type="ECO:0000313" key="2">
    <source>
        <dbReference type="Proteomes" id="UP000838878"/>
    </source>
</evidence>
<protein>
    <submittedName>
        <fullName evidence="1">Uncharacterized protein</fullName>
    </submittedName>
</protein>
<dbReference type="Proteomes" id="UP000838878">
    <property type="component" value="Chromosome 1"/>
</dbReference>